<keyword evidence="3" id="KW-0804">Transcription</keyword>
<evidence type="ECO:0000259" key="4">
    <source>
        <dbReference type="SMART" id="SM00895"/>
    </source>
</evidence>
<proteinExistence type="predicted"/>
<dbReference type="PANTHER" id="PTHR43537:SF47">
    <property type="entry name" value="REGULATORY PROTEIN GNTR HTH"/>
    <property type="match status" value="1"/>
</dbReference>
<evidence type="ECO:0000256" key="1">
    <source>
        <dbReference type="ARBA" id="ARBA00023015"/>
    </source>
</evidence>
<dbReference type="InterPro" id="IPR011711">
    <property type="entry name" value="GntR_C"/>
</dbReference>
<keyword evidence="1" id="KW-0805">Transcription regulation</keyword>
<keyword evidence="2" id="KW-0238">DNA-binding</keyword>
<dbReference type="Gene3D" id="1.20.120.530">
    <property type="entry name" value="GntR ligand-binding domain-like"/>
    <property type="match status" value="1"/>
</dbReference>
<reference evidence="6" key="1">
    <citation type="journal article" date="2019" name="Int. J. Syst. Evol. Microbiol.">
        <title>The Global Catalogue of Microorganisms (GCM) 10K type strain sequencing project: providing services to taxonomists for standard genome sequencing and annotation.</title>
        <authorList>
            <consortium name="The Broad Institute Genomics Platform"/>
            <consortium name="The Broad Institute Genome Sequencing Center for Infectious Disease"/>
            <person name="Wu L."/>
            <person name="Ma J."/>
        </authorList>
    </citation>
    <scope>NUCLEOTIDE SEQUENCE [LARGE SCALE GENOMIC DNA]</scope>
    <source>
        <strain evidence="6">JCM 12607</strain>
    </source>
</reference>
<sequence>MVSTTDPAPMLRRFGTADVREVFEVQLGFDVQAAQLAAMRRTDVDLRRLRSLLAARNHATAPEEFARADADFHLAVMEAAGNSVLLECYRFFVGRLHDSLHALRTQDVIQESGAEPHDALLAAIEAGDEAAAAAAAAAAIRPSLNALTEQFRVS</sequence>
<accession>A0ABW2WVD4</accession>
<evidence type="ECO:0000313" key="5">
    <source>
        <dbReference type="EMBL" id="MFD0623498.1"/>
    </source>
</evidence>
<protein>
    <submittedName>
        <fullName evidence="5">FadR/GntR family transcriptional regulator</fullName>
    </submittedName>
</protein>
<gene>
    <name evidence="5" type="ORF">ACFQ2K_12575</name>
</gene>
<organism evidence="5 6">
    <name type="scientific">Streptomyces sanglieri</name>
    <dbReference type="NCBI Taxonomy" id="193460"/>
    <lineage>
        <taxon>Bacteria</taxon>
        <taxon>Bacillati</taxon>
        <taxon>Actinomycetota</taxon>
        <taxon>Actinomycetes</taxon>
        <taxon>Kitasatosporales</taxon>
        <taxon>Streptomycetaceae</taxon>
        <taxon>Streptomyces</taxon>
    </lineage>
</organism>
<feature type="domain" description="GntR C-terminal" evidence="4">
    <location>
        <begin position="21"/>
        <end position="142"/>
    </location>
</feature>
<evidence type="ECO:0000256" key="2">
    <source>
        <dbReference type="ARBA" id="ARBA00023125"/>
    </source>
</evidence>
<dbReference type="EMBL" id="JBHTGL010000008">
    <property type="protein sequence ID" value="MFD0623498.1"/>
    <property type="molecule type" value="Genomic_DNA"/>
</dbReference>
<dbReference type="InterPro" id="IPR008920">
    <property type="entry name" value="TF_FadR/GntR_C"/>
</dbReference>
<evidence type="ECO:0000313" key="6">
    <source>
        <dbReference type="Proteomes" id="UP001596915"/>
    </source>
</evidence>
<name>A0ABW2WVD4_9ACTN</name>
<dbReference type="SMART" id="SM00895">
    <property type="entry name" value="FCD"/>
    <property type="match status" value="1"/>
</dbReference>
<evidence type="ECO:0000256" key="3">
    <source>
        <dbReference type="ARBA" id="ARBA00023163"/>
    </source>
</evidence>
<dbReference type="SUPFAM" id="SSF48008">
    <property type="entry name" value="GntR ligand-binding domain-like"/>
    <property type="match status" value="1"/>
</dbReference>
<dbReference type="Proteomes" id="UP001596915">
    <property type="component" value="Unassembled WGS sequence"/>
</dbReference>
<dbReference type="Pfam" id="PF07729">
    <property type="entry name" value="FCD"/>
    <property type="match status" value="1"/>
</dbReference>
<keyword evidence="6" id="KW-1185">Reference proteome</keyword>
<dbReference type="PANTHER" id="PTHR43537">
    <property type="entry name" value="TRANSCRIPTIONAL REGULATOR, GNTR FAMILY"/>
    <property type="match status" value="1"/>
</dbReference>
<comment type="caution">
    <text evidence="5">The sequence shown here is derived from an EMBL/GenBank/DDBJ whole genome shotgun (WGS) entry which is preliminary data.</text>
</comment>